<reference evidence="5 6" key="1">
    <citation type="submission" date="2019-01" db="EMBL/GenBank/DDBJ databases">
        <authorList>
            <person name="Brito A."/>
        </authorList>
    </citation>
    <scope>NUCLEOTIDE SEQUENCE [LARGE SCALE GENOMIC DNA]</scope>
    <source>
        <strain evidence="5">1</strain>
    </source>
</reference>
<gene>
    <name evidence="5" type="ORF">H1P_70014</name>
</gene>
<proteinExistence type="predicted"/>
<dbReference type="RefSeq" id="WP_144863461.1">
    <property type="nucleotide sequence ID" value="NZ_LR213771.1"/>
</dbReference>
<dbReference type="OrthoDB" id="512484at2"/>
<dbReference type="AlphaFoldDB" id="A0A563W365"/>
<feature type="compositionally biased region" description="Acidic residues" evidence="4">
    <location>
        <begin position="123"/>
        <end position="135"/>
    </location>
</feature>
<dbReference type="GO" id="GO:0044183">
    <property type="term" value="F:protein folding chaperone"/>
    <property type="evidence" value="ECO:0007669"/>
    <property type="project" value="InterPro"/>
</dbReference>
<feature type="region of interest" description="Disordered" evidence="4">
    <location>
        <begin position="113"/>
        <end position="135"/>
    </location>
</feature>
<keyword evidence="6" id="KW-1185">Reference proteome</keyword>
<dbReference type="EMBL" id="CAACVJ010000667">
    <property type="protein sequence ID" value="VEP18131.1"/>
    <property type="molecule type" value="Genomic_DNA"/>
</dbReference>
<dbReference type="GO" id="GO:0110102">
    <property type="term" value="P:ribulose bisphosphate carboxylase complex assembly"/>
    <property type="evidence" value="ECO:0007669"/>
    <property type="project" value="InterPro"/>
</dbReference>
<dbReference type="PANTHER" id="PTHR33791:SF1">
    <property type="entry name" value="RUBISCO CHAPERONE RBCX"/>
    <property type="match status" value="1"/>
</dbReference>
<sequence length="135" mass="15419">MQPKDIAKNTAKVVQDYLTYQAVKLIIDQLTETNPAEAIWLRQYSSGGKLQNGENYIDELMSELRGKQLVMRILAVRDDLAKQVLEYLPEMVGTSIKQANLEHRRRLLERLTQSSSEANNLDTELDANEPSDENK</sequence>
<keyword evidence="1" id="KW-0602">Photosynthesis</keyword>
<evidence type="ECO:0000256" key="1">
    <source>
        <dbReference type="ARBA" id="ARBA00022531"/>
    </source>
</evidence>
<dbReference type="SUPFAM" id="SSF158615">
    <property type="entry name" value="RbcX-like"/>
    <property type="match status" value="1"/>
</dbReference>
<dbReference type="Proteomes" id="UP000320055">
    <property type="component" value="Unassembled WGS sequence"/>
</dbReference>
<name>A0A563W365_9CYAN</name>
<dbReference type="GO" id="GO:0015977">
    <property type="term" value="P:carbon fixation"/>
    <property type="evidence" value="ECO:0007669"/>
    <property type="project" value="UniProtKB-KW"/>
</dbReference>
<dbReference type="InterPro" id="IPR003435">
    <property type="entry name" value="Chaperonin_RcbX"/>
</dbReference>
<dbReference type="Pfam" id="PF02341">
    <property type="entry name" value="RbcX"/>
    <property type="match status" value="1"/>
</dbReference>
<keyword evidence="3" id="KW-0120">Carbon dioxide fixation</keyword>
<evidence type="ECO:0000256" key="2">
    <source>
        <dbReference type="ARBA" id="ARBA00023186"/>
    </source>
</evidence>
<feature type="compositionally biased region" description="Polar residues" evidence="4">
    <location>
        <begin position="113"/>
        <end position="122"/>
    </location>
</feature>
<dbReference type="GO" id="GO:0015979">
    <property type="term" value="P:photosynthesis"/>
    <property type="evidence" value="ECO:0007669"/>
    <property type="project" value="UniProtKB-KW"/>
</dbReference>
<dbReference type="Gene3D" id="1.10.1200.210">
    <property type="entry name" value="Chaperonin-like RbcX"/>
    <property type="match status" value="1"/>
</dbReference>
<dbReference type="InterPro" id="IPR038052">
    <property type="entry name" value="Chaperonin_RbcX_sf"/>
</dbReference>
<evidence type="ECO:0000256" key="4">
    <source>
        <dbReference type="SAM" id="MobiDB-lite"/>
    </source>
</evidence>
<protein>
    <submittedName>
        <fullName evidence="5">RbcX protein</fullName>
    </submittedName>
</protein>
<evidence type="ECO:0000313" key="5">
    <source>
        <dbReference type="EMBL" id="VEP18131.1"/>
    </source>
</evidence>
<organism evidence="5 6">
    <name type="scientific">Hyella patelloides LEGE 07179</name>
    <dbReference type="NCBI Taxonomy" id="945734"/>
    <lineage>
        <taxon>Bacteria</taxon>
        <taxon>Bacillati</taxon>
        <taxon>Cyanobacteriota</taxon>
        <taxon>Cyanophyceae</taxon>
        <taxon>Pleurocapsales</taxon>
        <taxon>Hyellaceae</taxon>
        <taxon>Hyella</taxon>
    </lineage>
</organism>
<evidence type="ECO:0000313" key="6">
    <source>
        <dbReference type="Proteomes" id="UP000320055"/>
    </source>
</evidence>
<dbReference type="PANTHER" id="PTHR33791">
    <property type="entry name" value="CHAPERONIN-LIKE RBCX PROTEIN 1, CHLOROPLASTIC"/>
    <property type="match status" value="1"/>
</dbReference>
<accession>A0A563W365</accession>
<evidence type="ECO:0000256" key="3">
    <source>
        <dbReference type="ARBA" id="ARBA00023300"/>
    </source>
</evidence>
<keyword evidence="2" id="KW-0143">Chaperone</keyword>